<dbReference type="EMBL" id="OCNJ01000003">
    <property type="protein sequence ID" value="SOD93436.1"/>
    <property type="molecule type" value="Genomic_DNA"/>
</dbReference>
<evidence type="ECO:0000256" key="6">
    <source>
        <dbReference type="ARBA" id="ARBA00023136"/>
    </source>
</evidence>
<feature type="transmembrane region" description="Helical" evidence="8">
    <location>
        <begin position="125"/>
        <end position="147"/>
    </location>
</feature>
<feature type="transmembrane region" description="Helical" evidence="8">
    <location>
        <begin position="60"/>
        <end position="81"/>
    </location>
</feature>
<keyword evidence="3 10" id="KW-0808">Transferase</keyword>
<dbReference type="OrthoDB" id="9808602at2"/>
<dbReference type="GO" id="GO:0016020">
    <property type="term" value="C:membrane"/>
    <property type="evidence" value="ECO:0007669"/>
    <property type="project" value="UniProtKB-SubCell"/>
</dbReference>
<dbReference type="GO" id="GO:0016780">
    <property type="term" value="F:phosphotransferase activity, for other substituted phosphate groups"/>
    <property type="evidence" value="ECO:0007669"/>
    <property type="project" value="TreeGrafter"/>
</dbReference>
<dbReference type="RefSeq" id="WP_097278440.1">
    <property type="nucleotide sequence ID" value="NZ_OCNJ01000003.1"/>
</dbReference>
<dbReference type="GO" id="GO:0000271">
    <property type="term" value="P:polysaccharide biosynthetic process"/>
    <property type="evidence" value="ECO:0007669"/>
    <property type="project" value="UniProtKB-KW"/>
</dbReference>
<dbReference type="InterPro" id="IPR017475">
    <property type="entry name" value="EPS_sugar_tfrase"/>
</dbReference>
<feature type="domain" description="Bacterial sugar transferase" evidence="9">
    <location>
        <begin position="294"/>
        <end position="480"/>
    </location>
</feature>
<comment type="similarity">
    <text evidence="2">Belongs to the bacterial sugar transferase family.</text>
</comment>
<comment type="subcellular location">
    <subcellularLocation>
        <location evidence="1">Membrane</location>
        <topology evidence="1">Multi-pass membrane protein</topology>
    </subcellularLocation>
</comment>
<protein>
    <submittedName>
        <fullName evidence="10">Undecaprenyl-phosphate glucose phosphotransferase</fullName>
    </submittedName>
</protein>
<gene>
    <name evidence="10" type="ORF">SAMN05421508_10369</name>
</gene>
<name>A0A286GDX2_9PROT</name>
<evidence type="ECO:0000256" key="2">
    <source>
        <dbReference type="ARBA" id="ARBA00006464"/>
    </source>
</evidence>
<dbReference type="Pfam" id="PF13727">
    <property type="entry name" value="CoA_binding_3"/>
    <property type="match status" value="1"/>
</dbReference>
<keyword evidence="7" id="KW-0270">Exopolysaccharide synthesis</keyword>
<evidence type="ECO:0000259" key="9">
    <source>
        <dbReference type="Pfam" id="PF02397"/>
    </source>
</evidence>
<accession>A0A286GDX2</accession>
<dbReference type="NCBIfam" id="TIGR03025">
    <property type="entry name" value="EPS_sugtrans"/>
    <property type="match status" value="1"/>
</dbReference>
<reference evidence="10 11" key="1">
    <citation type="submission" date="2017-09" db="EMBL/GenBank/DDBJ databases">
        <authorList>
            <person name="Ehlers B."/>
            <person name="Leendertz F.H."/>
        </authorList>
    </citation>
    <scope>NUCLEOTIDE SEQUENCE [LARGE SCALE GENOMIC DNA]</scope>
    <source>
        <strain evidence="10 11">USBA 140</strain>
    </source>
</reference>
<evidence type="ECO:0000256" key="7">
    <source>
        <dbReference type="ARBA" id="ARBA00023169"/>
    </source>
</evidence>
<evidence type="ECO:0000256" key="8">
    <source>
        <dbReference type="SAM" id="Phobius"/>
    </source>
</evidence>
<keyword evidence="6 8" id="KW-0472">Membrane</keyword>
<dbReference type="PANTHER" id="PTHR30576:SF0">
    <property type="entry name" value="UNDECAPRENYL-PHOSPHATE N-ACETYLGALACTOSAMINYL 1-PHOSPHATE TRANSFERASE-RELATED"/>
    <property type="match status" value="1"/>
</dbReference>
<dbReference type="Gene3D" id="3.40.50.720">
    <property type="entry name" value="NAD(P)-binding Rossmann-like Domain"/>
    <property type="match status" value="1"/>
</dbReference>
<dbReference type="Proteomes" id="UP000219621">
    <property type="component" value="Unassembled WGS sequence"/>
</dbReference>
<keyword evidence="4 8" id="KW-0812">Transmembrane</keyword>
<evidence type="ECO:0000256" key="3">
    <source>
        <dbReference type="ARBA" id="ARBA00022679"/>
    </source>
</evidence>
<evidence type="ECO:0000313" key="10">
    <source>
        <dbReference type="EMBL" id="SOD93436.1"/>
    </source>
</evidence>
<evidence type="ECO:0000256" key="4">
    <source>
        <dbReference type="ARBA" id="ARBA00022692"/>
    </source>
</evidence>
<evidence type="ECO:0000256" key="1">
    <source>
        <dbReference type="ARBA" id="ARBA00004141"/>
    </source>
</evidence>
<keyword evidence="5 8" id="KW-1133">Transmembrane helix</keyword>
<feature type="transmembrane region" description="Helical" evidence="8">
    <location>
        <begin position="93"/>
        <end position="113"/>
    </location>
</feature>
<dbReference type="Pfam" id="PF02397">
    <property type="entry name" value="Bac_transf"/>
    <property type="match status" value="1"/>
</dbReference>
<dbReference type="InterPro" id="IPR003362">
    <property type="entry name" value="Bact_transf"/>
</dbReference>
<dbReference type="NCBIfam" id="TIGR03023">
    <property type="entry name" value="WcaJ_sugtrans"/>
    <property type="match status" value="1"/>
</dbReference>
<organism evidence="10 11">
    <name type="scientific">Caenispirillum bisanense</name>
    <dbReference type="NCBI Taxonomy" id="414052"/>
    <lineage>
        <taxon>Bacteria</taxon>
        <taxon>Pseudomonadati</taxon>
        <taxon>Pseudomonadota</taxon>
        <taxon>Alphaproteobacteria</taxon>
        <taxon>Rhodospirillales</taxon>
        <taxon>Novispirillaceae</taxon>
        <taxon>Caenispirillum</taxon>
    </lineage>
</organism>
<evidence type="ECO:0000256" key="5">
    <source>
        <dbReference type="ARBA" id="ARBA00022989"/>
    </source>
</evidence>
<keyword evidence="11" id="KW-1185">Reference proteome</keyword>
<dbReference type="InterPro" id="IPR017473">
    <property type="entry name" value="Undecaprenyl-P_gluc_Ptfrase"/>
</dbReference>
<evidence type="ECO:0000313" key="11">
    <source>
        <dbReference type="Proteomes" id="UP000219621"/>
    </source>
</evidence>
<proteinExistence type="inferred from homology"/>
<dbReference type="PANTHER" id="PTHR30576">
    <property type="entry name" value="COLANIC BIOSYNTHESIS UDP-GLUCOSE LIPID CARRIER TRANSFERASE"/>
    <property type="match status" value="1"/>
</dbReference>
<dbReference type="AlphaFoldDB" id="A0A286GDX2"/>
<sequence>MVALVSLLSARPQWLGEPVLGGLLRVGDGGLLAAAAVLAHPSLYDRAEVSFWTEFYWPELFLVLLGQLLLMLLFTAAELYAPARVQHRPRRRFLVAYGLTAAGVVGLALLVSLEYPVSRLWLGLWLLLGAGFVFAGRASMAAALRWWSRSGRMVRNTVIVGDYGVARGLAEKMVAAGDPTVRLLGVFHDGRPDHEPADGGTSPFPTGGTREDFLAFVRSAAVDEVVVALPWHADERLSDWLGVLRNVPAEVLVCPPVGAIRAPDPAAGVAVLAGRPLLRIAARPLDGWSYVIKLAEDRLLAAVLVTALAPLMLLIAVAVRLDSPGPVLFRQKRNGFNNKVIEVLKFRTMAAATCQAGDGAFDQARRDDPRITRVGRFLRRTSLDELPQLFNVLGGSMSLIGPRPHAVAHNAQFERVINAYLGRHRVKPGITGWAQVNGHRGETDTREKMELRVQHDLYYIENWSLALDLEILVRTFGVLVSCRNAY</sequence>
<feature type="transmembrane region" description="Helical" evidence="8">
    <location>
        <begin position="299"/>
        <end position="321"/>
    </location>
</feature>